<sequence>MESRQAGLAWHAPNLAAAGTLALTSPDFDDGGAIPGVHAVERAGGANLSPALAWTAPPDGTAQLLLVVEDPDAPTPRPFVHCVALLAPAMTGLEQGALGDGAASADVRLLRSGIGSGYFGPAPPKSHGPHRYVFQLFALAAPLTTGPRAALEKARPRDVLAAASGVLARGRLDGLYART</sequence>
<evidence type="ECO:0000313" key="2">
    <source>
        <dbReference type="EMBL" id="MBO2439114.1"/>
    </source>
</evidence>
<dbReference type="Gene3D" id="3.90.280.10">
    <property type="entry name" value="PEBP-like"/>
    <property type="match status" value="1"/>
</dbReference>
<dbReference type="GO" id="GO:0004860">
    <property type="term" value="F:protein kinase inhibitor activity"/>
    <property type="evidence" value="ECO:0007669"/>
    <property type="project" value="UniProtKB-KW"/>
</dbReference>
<dbReference type="SUPFAM" id="SSF49777">
    <property type="entry name" value="PEBP-like"/>
    <property type="match status" value="1"/>
</dbReference>
<dbReference type="EMBL" id="JAGEOK010000009">
    <property type="protein sequence ID" value="MBO2439114.1"/>
    <property type="molecule type" value="Genomic_DNA"/>
</dbReference>
<gene>
    <name evidence="2" type="ORF">J4557_16460</name>
</gene>
<accession>A0ABS3QYP5</accession>
<dbReference type="InterPro" id="IPR036610">
    <property type="entry name" value="PEBP-like_sf"/>
</dbReference>
<evidence type="ECO:0000313" key="3">
    <source>
        <dbReference type="Proteomes" id="UP000666915"/>
    </source>
</evidence>
<dbReference type="PANTHER" id="PTHR30289:SF1">
    <property type="entry name" value="PEBP (PHOSPHATIDYLETHANOLAMINE-BINDING PROTEIN) FAMILY PROTEIN"/>
    <property type="match status" value="1"/>
</dbReference>
<organism evidence="2 3">
    <name type="scientific">Actinomadura nitritigenes</name>
    <dbReference type="NCBI Taxonomy" id="134602"/>
    <lineage>
        <taxon>Bacteria</taxon>
        <taxon>Bacillati</taxon>
        <taxon>Actinomycetota</taxon>
        <taxon>Actinomycetes</taxon>
        <taxon>Streptosporangiales</taxon>
        <taxon>Thermomonosporaceae</taxon>
        <taxon>Actinomadura</taxon>
    </lineage>
</organism>
<evidence type="ECO:0000256" key="1">
    <source>
        <dbReference type="ARBA" id="ARBA00007120"/>
    </source>
</evidence>
<dbReference type="Proteomes" id="UP000666915">
    <property type="component" value="Unassembled WGS sequence"/>
</dbReference>
<dbReference type="Pfam" id="PF01161">
    <property type="entry name" value="PBP"/>
    <property type="match status" value="1"/>
</dbReference>
<keyword evidence="3" id="KW-1185">Reference proteome</keyword>
<dbReference type="CDD" id="cd00865">
    <property type="entry name" value="PEBP_bact_arch"/>
    <property type="match status" value="1"/>
</dbReference>
<dbReference type="PANTHER" id="PTHR30289">
    <property type="entry name" value="UNCHARACTERIZED PROTEIN YBCL-RELATED"/>
    <property type="match status" value="1"/>
</dbReference>
<dbReference type="InterPro" id="IPR005247">
    <property type="entry name" value="YbhB_YbcL/LppC-like"/>
</dbReference>
<dbReference type="InterPro" id="IPR008914">
    <property type="entry name" value="PEBP"/>
</dbReference>
<name>A0ABS3QYP5_9ACTN</name>
<reference evidence="2 3" key="1">
    <citation type="submission" date="2021-03" db="EMBL/GenBank/DDBJ databases">
        <authorList>
            <person name="Kanchanasin P."/>
            <person name="Saeng-In P."/>
            <person name="Phongsopitanun W."/>
            <person name="Yuki M."/>
            <person name="Kudo T."/>
            <person name="Ohkuma M."/>
            <person name="Tanasupawat S."/>
        </authorList>
    </citation>
    <scope>NUCLEOTIDE SEQUENCE [LARGE SCALE GENOMIC DNA]</scope>
    <source>
        <strain evidence="2 3">L46</strain>
    </source>
</reference>
<proteinExistence type="inferred from homology"/>
<comment type="caution">
    <text evidence="2">The sequence shown here is derived from an EMBL/GenBank/DDBJ whole genome shotgun (WGS) entry which is preliminary data.</text>
</comment>
<dbReference type="RefSeq" id="WP_208267405.1">
    <property type="nucleotide sequence ID" value="NZ_BAAAGM010000117.1"/>
</dbReference>
<comment type="similarity">
    <text evidence="1">Belongs to the UPF0098 family.</text>
</comment>
<protein>
    <submittedName>
        <fullName evidence="2">YbhB/YbcL family Raf kinase inhibitor-like protein</fullName>
    </submittedName>
</protein>
<keyword evidence="2" id="KW-0649">Protein kinase inhibitor</keyword>